<organism evidence="1 2">
    <name type="scientific">Kitasatospora herbaricolor</name>
    <dbReference type="NCBI Taxonomy" id="68217"/>
    <lineage>
        <taxon>Bacteria</taxon>
        <taxon>Bacillati</taxon>
        <taxon>Actinomycetota</taxon>
        <taxon>Actinomycetes</taxon>
        <taxon>Kitasatosporales</taxon>
        <taxon>Streptomycetaceae</taxon>
        <taxon>Kitasatospora</taxon>
    </lineage>
</organism>
<dbReference type="EMBL" id="CP108482">
    <property type="protein sequence ID" value="WUS59495.1"/>
    <property type="molecule type" value="Genomic_DNA"/>
</dbReference>
<dbReference type="Proteomes" id="UP001432014">
    <property type="component" value="Chromosome"/>
</dbReference>
<name>A0ABZ1WF22_9ACTN</name>
<keyword evidence="2" id="KW-1185">Reference proteome</keyword>
<sequence>MKIVEIEVDQYRWTELRCGCGVSAAHVAAELRQLVASTEDNEFDIEKLDGHILIPSVLLEPSVPTVSVILAALSDDISPSARESCLQLLLLLISGEGQATELELSGRDLVAECISAARDGLWLLYSEVISGHSIDAASNAFEVLSLIEENAERLDRVRVAASEYLRWDLR</sequence>
<evidence type="ECO:0000313" key="1">
    <source>
        <dbReference type="EMBL" id="WUS59495.1"/>
    </source>
</evidence>
<accession>A0ABZ1WF22</accession>
<evidence type="ECO:0000313" key="2">
    <source>
        <dbReference type="Proteomes" id="UP001432014"/>
    </source>
</evidence>
<protein>
    <submittedName>
        <fullName evidence="1">Uncharacterized protein</fullName>
    </submittedName>
</protein>
<gene>
    <name evidence="1" type="ORF">OG469_30705</name>
</gene>
<reference evidence="1 2" key="1">
    <citation type="submission" date="2022-10" db="EMBL/GenBank/DDBJ databases">
        <title>The complete genomes of actinobacterial strains from the NBC collection.</title>
        <authorList>
            <person name="Joergensen T.S."/>
            <person name="Alvarez Arevalo M."/>
            <person name="Sterndorff E.B."/>
            <person name="Faurdal D."/>
            <person name="Vuksanovic O."/>
            <person name="Mourched A.-S."/>
            <person name="Charusanti P."/>
            <person name="Shaw S."/>
            <person name="Blin K."/>
            <person name="Weber T."/>
        </authorList>
    </citation>
    <scope>NUCLEOTIDE SEQUENCE [LARGE SCALE GENOMIC DNA]</scope>
    <source>
        <strain evidence="1 2">NBC_01247</strain>
    </source>
</reference>
<proteinExistence type="predicted"/>
<dbReference type="RefSeq" id="WP_329494405.1">
    <property type="nucleotide sequence ID" value="NZ_CP108460.1"/>
</dbReference>